<dbReference type="PANTHER" id="PTHR40074">
    <property type="entry name" value="O-ACETYLTRANSFERASE WECH"/>
    <property type="match status" value="1"/>
</dbReference>
<reference evidence="9 10" key="1">
    <citation type="journal article" date="2019" name="Syst. Appl. Microbiol.">
        <title>Polyphasic characterization of two novel Lactobacillus spp. isolated from blown salami packages: Description of Lactobacillus halodurans sp. nov. and Lactobacillus salsicarnum sp. nov.</title>
        <authorList>
            <person name="Schuster J.A."/>
            <person name="Klingl A."/>
            <person name="Vogel R.F."/>
            <person name="Ehrmann M.A."/>
        </authorList>
    </citation>
    <scope>NUCLEOTIDE SEQUENCE [LARGE SCALE GENOMIC DNA]</scope>
    <source>
        <strain evidence="9 10">TMW 1.2118</strain>
    </source>
</reference>
<feature type="transmembrane region" description="Helical" evidence="7">
    <location>
        <begin position="314"/>
        <end position="333"/>
    </location>
</feature>
<evidence type="ECO:0000256" key="4">
    <source>
        <dbReference type="ARBA" id="ARBA00022692"/>
    </source>
</evidence>
<feature type="transmembrane region" description="Helical" evidence="7">
    <location>
        <begin position="182"/>
        <end position="206"/>
    </location>
</feature>
<keyword evidence="9" id="KW-0012">Acyltransferase</keyword>
<feature type="domain" description="Acyltransferase 3" evidence="8">
    <location>
        <begin position="7"/>
        <end position="334"/>
    </location>
</feature>
<evidence type="ECO:0000256" key="3">
    <source>
        <dbReference type="ARBA" id="ARBA00022475"/>
    </source>
</evidence>
<feature type="transmembrane region" description="Helical" evidence="7">
    <location>
        <begin position="155"/>
        <end position="176"/>
    </location>
</feature>
<comment type="subcellular location">
    <subcellularLocation>
        <location evidence="1">Cell membrane</location>
        <topology evidence="1">Multi-pass membrane protein</topology>
    </subcellularLocation>
</comment>
<evidence type="ECO:0000259" key="8">
    <source>
        <dbReference type="Pfam" id="PF01757"/>
    </source>
</evidence>
<protein>
    <submittedName>
        <fullName evidence="9">Acyltransferase</fullName>
    </submittedName>
</protein>
<feature type="transmembrane region" description="Helical" evidence="7">
    <location>
        <begin position="12"/>
        <end position="30"/>
    </location>
</feature>
<evidence type="ECO:0000313" key="10">
    <source>
        <dbReference type="Proteomes" id="UP000380386"/>
    </source>
</evidence>
<gene>
    <name evidence="9" type="ORF">FHL02_07450</name>
</gene>
<dbReference type="GO" id="GO:0016413">
    <property type="term" value="F:O-acetyltransferase activity"/>
    <property type="evidence" value="ECO:0007669"/>
    <property type="project" value="TreeGrafter"/>
</dbReference>
<sequence length="347" mass="40202">MTNKRIVYIDYLKILAMLGVVMSHSLAQGLNKDMFSFNWHVGNFFLGLVSPAVGIFFMVSGALILSSPRTYDLKYLFSHRIVRLIVPFLIWSAISITVFMYMDGNASLWFLVNKMLLLYHQMPIIAFWFLYPLIGFYLLSPILKTIVDRTDTKILDYAIILWFVTNMLLPFIAAMLPKEIGVYFKASSVSNFFMLGQSLGYFLLGYRLTLAPIHKNTLHLNVIATTLLLLITVILNFENNLYHINIPVIGYVPSVFAMLFAMEIFLTFRKIDFYHQISRLKRHYFTLLSKMSYGVYLTHGIVVEVLNRVLKIDGFFWVFLITSVVCILFTYIVSRIPKVRFILFGMD</sequence>
<keyword evidence="3" id="KW-1003">Cell membrane</keyword>
<evidence type="ECO:0000256" key="6">
    <source>
        <dbReference type="ARBA" id="ARBA00023136"/>
    </source>
</evidence>
<keyword evidence="6 7" id="KW-0472">Membrane</keyword>
<keyword evidence="9" id="KW-0808">Transferase</keyword>
<dbReference type="InterPro" id="IPR002656">
    <property type="entry name" value="Acyl_transf_3_dom"/>
</dbReference>
<organism evidence="9 10">
    <name type="scientific">Companilactobacillus mishanensis</name>
    <dbReference type="NCBI Taxonomy" id="2486008"/>
    <lineage>
        <taxon>Bacteria</taxon>
        <taxon>Bacillati</taxon>
        <taxon>Bacillota</taxon>
        <taxon>Bacilli</taxon>
        <taxon>Lactobacillales</taxon>
        <taxon>Lactobacillaceae</taxon>
        <taxon>Companilactobacillus</taxon>
    </lineage>
</organism>
<evidence type="ECO:0000256" key="1">
    <source>
        <dbReference type="ARBA" id="ARBA00004651"/>
    </source>
</evidence>
<evidence type="ECO:0000256" key="7">
    <source>
        <dbReference type="SAM" id="Phobius"/>
    </source>
</evidence>
<comment type="caution">
    <text evidence="9">The sequence shown here is derived from an EMBL/GenBank/DDBJ whole genome shotgun (WGS) entry which is preliminary data.</text>
</comment>
<evidence type="ECO:0000313" key="9">
    <source>
        <dbReference type="EMBL" id="MQS52854.1"/>
    </source>
</evidence>
<dbReference type="GO" id="GO:0005886">
    <property type="term" value="C:plasma membrane"/>
    <property type="evidence" value="ECO:0007669"/>
    <property type="project" value="UniProtKB-SubCell"/>
</dbReference>
<comment type="similarity">
    <text evidence="2">Belongs to the acyltransferase 3 family.</text>
</comment>
<dbReference type="GO" id="GO:0009246">
    <property type="term" value="P:enterobacterial common antigen biosynthetic process"/>
    <property type="evidence" value="ECO:0007669"/>
    <property type="project" value="TreeGrafter"/>
</dbReference>
<keyword evidence="4 7" id="KW-0812">Transmembrane</keyword>
<evidence type="ECO:0000256" key="2">
    <source>
        <dbReference type="ARBA" id="ARBA00007400"/>
    </source>
</evidence>
<proteinExistence type="inferred from homology"/>
<dbReference type="PANTHER" id="PTHR40074:SF2">
    <property type="entry name" value="O-ACETYLTRANSFERASE WECH"/>
    <property type="match status" value="1"/>
</dbReference>
<dbReference type="Pfam" id="PF01757">
    <property type="entry name" value="Acyl_transf_3"/>
    <property type="match status" value="1"/>
</dbReference>
<feature type="transmembrane region" description="Helical" evidence="7">
    <location>
        <begin position="84"/>
        <end position="102"/>
    </location>
</feature>
<name>A0A5P0ZIG7_9LACO</name>
<feature type="transmembrane region" description="Helical" evidence="7">
    <location>
        <begin position="218"/>
        <end position="237"/>
    </location>
</feature>
<feature type="transmembrane region" description="Helical" evidence="7">
    <location>
        <begin position="122"/>
        <end position="143"/>
    </location>
</feature>
<feature type="transmembrane region" description="Helical" evidence="7">
    <location>
        <begin position="249"/>
        <end position="268"/>
    </location>
</feature>
<accession>A0A5P0ZIG7</accession>
<dbReference type="Proteomes" id="UP000380386">
    <property type="component" value="Unassembled WGS sequence"/>
</dbReference>
<dbReference type="RefSeq" id="WP_153383427.1">
    <property type="nucleotide sequence ID" value="NZ_VDFM01000008.1"/>
</dbReference>
<dbReference type="OrthoDB" id="9810469at2"/>
<evidence type="ECO:0000256" key="5">
    <source>
        <dbReference type="ARBA" id="ARBA00022989"/>
    </source>
</evidence>
<dbReference type="AlphaFoldDB" id="A0A5P0ZIG7"/>
<feature type="transmembrane region" description="Helical" evidence="7">
    <location>
        <begin position="42"/>
        <end position="64"/>
    </location>
</feature>
<keyword evidence="5 7" id="KW-1133">Transmembrane helix</keyword>
<dbReference type="EMBL" id="VDFM01000008">
    <property type="protein sequence ID" value="MQS52854.1"/>
    <property type="molecule type" value="Genomic_DNA"/>
</dbReference>